<sequence>MDYLPYPPDATLPPFAVPYLPGCQFDGGEFHTFFDRMGLSARDIPTRQHAGVLQEWLFFGLIEKLVDEPINRSSFVRRGMIKDETCDVIDASPVRDLIDRLTVRLQSGDCPAVIADELPGILYHVRGICESFRLIENGDDDLLAVYLSVCILVEFVSSYLYWAINSGLAPPRLYHQWWTVSKGQKTGPDTGTSAIDFGGVDELPALSRLLHKRLIWNGWCENQILNLNCHDSQMVMYYLSSLPRRESKTISHANCTFSSCSAYNTSEAEYITRHVNESCKCDFLRVDEDRVVEILAMGKVPLISIHRDATNGFAIDVVPLKAELRYTAISHVWVDGLGNTSGNALPGCQLDRLHGSLRMHQQLSSKNTMSFGRSRSDVVVFWMDTLCIPVKPQHKELRLRAINQMALVYSGAENTLVLDEELQRHERETQPPESLWARCLASKWNSRCWTFQEGMLAKRCLVQFKDCSLAISPEPRLQPLPPIRASHVLGKRNPSLLSQIFSRLGLKMFGTDPWEPLWSSGGPLPQNILIYQLQEACYKQAQTNTDWLTIRDNGMKLHGDQRTWHFISMWHTIAKRSSTKMDDIHVILANLTDFKASQIQAIPNLQDRTKVMLQSMDRFPVHIMYSRADRPLAGKDHPDRWIPAIPGPEQLDTIEMGIKAEAIGDSGSLILISHDAKIELFSGIICLVESKGMTAQEMFVTLPLNRDGSGMLQKFRLDCDIPPEDELVRDASQKCVLLLRRYYPDRAQPGGREFVRGARFLVTRFVDTNHEGANVQLVVSRFDCPISGYLHYGNDMSNEKQVISVLQGARLEERQRLAVECLMMHMKPRHPTFE</sequence>
<comment type="caution">
    <text evidence="2">The sequence shown here is derived from an EMBL/GenBank/DDBJ whole genome shotgun (WGS) entry which is preliminary data.</text>
</comment>
<dbReference type="PANTHER" id="PTHR39596">
    <property type="match status" value="1"/>
</dbReference>
<name>A0A8H6K363_9PEZI</name>
<proteinExistence type="predicted"/>
<dbReference type="EMBL" id="WIGO01000197">
    <property type="protein sequence ID" value="KAF6824202.1"/>
    <property type="molecule type" value="Genomic_DNA"/>
</dbReference>
<organism evidence="2 3">
    <name type="scientific">Colletotrichum plurivorum</name>
    <dbReference type="NCBI Taxonomy" id="2175906"/>
    <lineage>
        <taxon>Eukaryota</taxon>
        <taxon>Fungi</taxon>
        <taxon>Dikarya</taxon>
        <taxon>Ascomycota</taxon>
        <taxon>Pezizomycotina</taxon>
        <taxon>Sordariomycetes</taxon>
        <taxon>Hypocreomycetidae</taxon>
        <taxon>Glomerellales</taxon>
        <taxon>Glomerellaceae</taxon>
        <taxon>Colletotrichum</taxon>
        <taxon>Colletotrichum orchidearum species complex</taxon>
    </lineage>
</organism>
<protein>
    <submittedName>
        <fullName evidence="2">Het domain protein</fullName>
    </submittedName>
</protein>
<gene>
    <name evidence="2" type="ORF">CPLU01_10966</name>
</gene>
<dbReference type="AlphaFoldDB" id="A0A8H6K363"/>
<feature type="domain" description="Heterokaryon incompatibility" evidence="1">
    <location>
        <begin position="326"/>
        <end position="423"/>
    </location>
</feature>
<dbReference type="PANTHER" id="PTHR39596:SF2">
    <property type="entry name" value="HET DOMAIN PROTEIN (AFU_ORTHOLOGUE AFUA_1G17550)-RELATED"/>
    <property type="match status" value="1"/>
</dbReference>
<dbReference type="Pfam" id="PF06985">
    <property type="entry name" value="HET"/>
    <property type="match status" value="1"/>
</dbReference>
<accession>A0A8H6K363</accession>
<evidence type="ECO:0000313" key="2">
    <source>
        <dbReference type="EMBL" id="KAF6824202.1"/>
    </source>
</evidence>
<evidence type="ECO:0000259" key="1">
    <source>
        <dbReference type="Pfam" id="PF06985"/>
    </source>
</evidence>
<keyword evidence="3" id="KW-1185">Reference proteome</keyword>
<evidence type="ECO:0000313" key="3">
    <source>
        <dbReference type="Proteomes" id="UP000654918"/>
    </source>
</evidence>
<dbReference type="InterPro" id="IPR010730">
    <property type="entry name" value="HET"/>
</dbReference>
<reference evidence="2" key="1">
    <citation type="journal article" date="2020" name="Phytopathology">
        <title>Genome Sequence Resources of Colletotrichum truncatum, C. plurivorum, C. musicola, and C. sojae: Four Species Pathogenic to Soybean (Glycine max).</title>
        <authorList>
            <person name="Rogerio F."/>
            <person name="Boufleur T.R."/>
            <person name="Ciampi-Guillardi M."/>
            <person name="Sukno S.A."/>
            <person name="Thon M.R."/>
            <person name="Massola Junior N.S."/>
            <person name="Baroncelli R."/>
        </authorList>
    </citation>
    <scope>NUCLEOTIDE SEQUENCE</scope>
    <source>
        <strain evidence="2">LFN00145</strain>
    </source>
</reference>
<dbReference type="Proteomes" id="UP000654918">
    <property type="component" value="Unassembled WGS sequence"/>
</dbReference>